<dbReference type="PIRSF" id="PIRSF037090">
    <property type="entry name" value="Iontro_Glu-like_rcpt_pln"/>
    <property type="match status" value="1"/>
</dbReference>
<evidence type="ECO:0000256" key="4">
    <source>
        <dbReference type="ARBA" id="ARBA00022448"/>
    </source>
</evidence>
<evidence type="ECO:0000256" key="6">
    <source>
        <dbReference type="ARBA" id="ARBA00022729"/>
    </source>
</evidence>
<feature type="compositionally biased region" description="Polar residues" evidence="17">
    <location>
        <begin position="902"/>
        <end position="920"/>
    </location>
</feature>
<comment type="function">
    <text evidence="14">Glutamate-gated receptor that probably acts as a non-selective cation channel. May be involved in light-signal transduction and calcium homeostasis via the regulation of calcium influx into cells.</text>
</comment>
<keyword evidence="16" id="KW-1015">Disulfide bond</keyword>
<evidence type="ECO:0000313" key="23">
    <source>
        <dbReference type="RefSeq" id="XP_020083454.1"/>
    </source>
</evidence>
<evidence type="ECO:0000259" key="21">
    <source>
        <dbReference type="SMART" id="SM00079"/>
    </source>
</evidence>
<dbReference type="CDD" id="cd13686">
    <property type="entry name" value="GluR_Plant"/>
    <property type="match status" value="1"/>
</dbReference>
<evidence type="ECO:0000256" key="15">
    <source>
        <dbReference type="PIRNR" id="PIRNR037090"/>
    </source>
</evidence>
<accession>A0A6P5EJ74</accession>
<dbReference type="SUPFAM" id="SSF53850">
    <property type="entry name" value="Periplasmic binding protein-like II"/>
    <property type="match status" value="1"/>
</dbReference>
<dbReference type="InterPro" id="IPR001638">
    <property type="entry name" value="Solute-binding_3/MltF_N"/>
</dbReference>
<feature type="transmembrane region" description="Helical" evidence="18">
    <location>
        <begin position="646"/>
        <end position="666"/>
    </location>
</feature>
<evidence type="ECO:0000256" key="17">
    <source>
        <dbReference type="SAM" id="MobiDB-lite"/>
    </source>
</evidence>
<keyword evidence="11" id="KW-0325">Glycoprotein</keyword>
<dbReference type="CDD" id="cd19990">
    <property type="entry name" value="PBP1_GABAb_receptor_plant"/>
    <property type="match status" value="1"/>
</dbReference>
<dbReference type="InterPro" id="IPR001828">
    <property type="entry name" value="ANF_lig-bd_rcpt"/>
</dbReference>
<dbReference type="SUPFAM" id="SSF53822">
    <property type="entry name" value="Periplasmic binding protein-like I"/>
    <property type="match status" value="1"/>
</dbReference>
<evidence type="ECO:0000256" key="7">
    <source>
        <dbReference type="ARBA" id="ARBA00022989"/>
    </source>
</evidence>
<feature type="compositionally biased region" description="Basic and acidic residues" evidence="17">
    <location>
        <begin position="889"/>
        <end position="901"/>
    </location>
</feature>
<dbReference type="SMART" id="SM00062">
    <property type="entry name" value="PBPb"/>
    <property type="match status" value="1"/>
</dbReference>
<dbReference type="GO" id="GO:0016020">
    <property type="term" value="C:membrane"/>
    <property type="evidence" value="ECO:0007669"/>
    <property type="project" value="UniProtKB-SubCell"/>
</dbReference>
<feature type="domain" description="Solute-binding protein family 3/N-terminal" evidence="20">
    <location>
        <begin position="460"/>
        <end position="804"/>
    </location>
</feature>
<protein>
    <recommendedName>
        <fullName evidence="15">Glutamate receptor</fullName>
    </recommendedName>
</protein>
<feature type="transmembrane region" description="Helical" evidence="18">
    <location>
        <begin position="824"/>
        <end position="848"/>
    </location>
</feature>
<dbReference type="SMART" id="SM00079">
    <property type="entry name" value="PBPe"/>
    <property type="match status" value="1"/>
</dbReference>
<keyword evidence="13 15" id="KW-0407">Ion channel</keyword>
<proteinExistence type="inferred from homology"/>
<dbReference type="GO" id="GO:0015276">
    <property type="term" value="F:ligand-gated monoatomic ion channel activity"/>
    <property type="evidence" value="ECO:0007669"/>
    <property type="project" value="InterPro"/>
</dbReference>
<dbReference type="Proteomes" id="UP000515123">
    <property type="component" value="Linkage group 2"/>
</dbReference>
<dbReference type="Pfam" id="PF01094">
    <property type="entry name" value="ANF_receptor"/>
    <property type="match status" value="1"/>
</dbReference>
<reference evidence="22" key="1">
    <citation type="journal article" date="2015" name="Nat. Genet.">
        <title>The pineapple genome and the evolution of CAM photosynthesis.</title>
        <authorList>
            <person name="Ming R."/>
            <person name="VanBuren R."/>
            <person name="Wai C.M."/>
            <person name="Tang H."/>
            <person name="Schatz M.C."/>
            <person name="Bowers J.E."/>
            <person name="Lyons E."/>
            <person name="Wang M.L."/>
            <person name="Chen J."/>
            <person name="Biggers E."/>
            <person name="Zhang J."/>
            <person name="Huang L."/>
            <person name="Zhang L."/>
            <person name="Miao W."/>
            <person name="Zhang J."/>
            <person name="Ye Z."/>
            <person name="Miao C."/>
            <person name="Lin Z."/>
            <person name="Wang H."/>
            <person name="Zhou H."/>
            <person name="Yim W.C."/>
            <person name="Priest H.D."/>
            <person name="Zheng C."/>
            <person name="Woodhouse M."/>
            <person name="Edger P.P."/>
            <person name="Guyot R."/>
            <person name="Guo H.B."/>
            <person name="Guo H."/>
            <person name="Zheng G."/>
            <person name="Singh R."/>
            <person name="Sharma A."/>
            <person name="Min X."/>
            <person name="Zheng Y."/>
            <person name="Lee H."/>
            <person name="Gurtowski J."/>
            <person name="Sedlazeck F.J."/>
            <person name="Harkess A."/>
            <person name="McKain M.R."/>
            <person name="Liao Z."/>
            <person name="Fang J."/>
            <person name="Liu J."/>
            <person name="Zhang X."/>
            <person name="Zhang Q."/>
            <person name="Hu W."/>
            <person name="Qin Y."/>
            <person name="Wang K."/>
            <person name="Chen L.Y."/>
            <person name="Shirley N."/>
            <person name="Lin Y.R."/>
            <person name="Liu L.Y."/>
            <person name="Hernandez A.G."/>
            <person name="Wright C.L."/>
            <person name="Bulone V."/>
            <person name="Tuskan G.A."/>
            <person name="Heath K."/>
            <person name="Zee F."/>
            <person name="Moore P.H."/>
            <person name="Sunkar R."/>
            <person name="Leebens-Mack J.H."/>
            <person name="Mockler T."/>
            <person name="Bennetzen J.L."/>
            <person name="Freeling M."/>
            <person name="Sankoff D."/>
            <person name="Paterson A.H."/>
            <person name="Zhu X."/>
            <person name="Yang X."/>
            <person name="Smith J.A."/>
            <person name="Cushman J.C."/>
            <person name="Paull R.E."/>
            <person name="Yu Q."/>
        </authorList>
    </citation>
    <scope>NUCLEOTIDE SEQUENCE [LARGE SCALE GENOMIC DNA]</scope>
    <source>
        <strain evidence="22">cv. F153</strain>
    </source>
</reference>
<organism evidence="22 23">
    <name type="scientific">Ananas comosus</name>
    <name type="common">Pineapple</name>
    <name type="synonym">Ananas ananas</name>
    <dbReference type="NCBI Taxonomy" id="4615"/>
    <lineage>
        <taxon>Eukaryota</taxon>
        <taxon>Viridiplantae</taxon>
        <taxon>Streptophyta</taxon>
        <taxon>Embryophyta</taxon>
        <taxon>Tracheophyta</taxon>
        <taxon>Spermatophyta</taxon>
        <taxon>Magnoliopsida</taxon>
        <taxon>Liliopsida</taxon>
        <taxon>Poales</taxon>
        <taxon>Bromeliaceae</taxon>
        <taxon>Bromelioideae</taxon>
        <taxon>Ananas</taxon>
    </lineage>
</organism>
<dbReference type="InterPro" id="IPR017103">
    <property type="entry name" value="Iontropic_Glu_rcpt_pln"/>
</dbReference>
<feature type="region of interest" description="Disordered" evidence="17">
    <location>
        <begin position="886"/>
        <end position="930"/>
    </location>
</feature>
<dbReference type="PANTHER" id="PTHR34836:SF1">
    <property type="entry name" value="OS09G0428600 PROTEIN"/>
    <property type="match status" value="1"/>
</dbReference>
<evidence type="ECO:0000256" key="16">
    <source>
        <dbReference type="PIRSR" id="PIRSR037090-50"/>
    </source>
</evidence>
<dbReference type="InterPro" id="IPR028082">
    <property type="entry name" value="Peripla_BP_I"/>
</dbReference>
<evidence type="ECO:0000256" key="14">
    <source>
        <dbReference type="ARBA" id="ARBA00049638"/>
    </source>
</evidence>
<keyword evidence="8 15" id="KW-0406">Ion transport</keyword>
<evidence type="ECO:0000259" key="20">
    <source>
        <dbReference type="SMART" id="SM00062"/>
    </source>
</evidence>
<evidence type="ECO:0000256" key="13">
    <source>
        <dbReference type="ARBA" id="ARBA00023303"/>
    </source>
</evidence>
<dbReference type="FunFam" id="3.40.190.10:FF:000396">
    <property type="entry name" value="Glutamate receptor"/>
    <property type="match status" value="1"/>
</dbReference>
<dbReference type="Gene3D" id="3.40.50.2300">
    <property type="match status" value="3"/>
</dbReference>
<dbReference type="GeneID" id="109706853"/>
<keyword evidence="12 15" id="KW-1071">Ligand-gated ion channel</keyword>
<keyword evidence="5 18" id="KW-0812">Transmembrane</keyword>
<feature type="transmembrane region" description="Helical" evidence="18">
    <location>
        <begin position="586"/>
        <end position="604"/>
    </location>
</feature>
<dbReference type="PANTHER" id="PTHR34836">
    <property type="entry name" value="OS06G0188250 PROTEIN"/>
    <property type="match status" value="1"/>
</dbReference>
<evidence type="ECO:0000256" key="10">
    <source>
        <dbReference type="ARBA" id="ARBA00023170"/>
    </source>
</evidence>
<evidence type="ECO:0000256" key="8">
    <source>
        <dbReference type="ARBA" id="ARBA00023065"/>
    </source>
</evidence>
<dbReference type="Pfam" id="PF10613">
    <property type="entry name" value="Lig_chan-Glu_bd"/>
    <property type="match status" value="1"/>
</dbReference>
<evidence type="ECO:0000256" key="19">
    <source>
        <dbReference type="SAM" id="SignalP"/>
    </source>
</evidence>
<feature type="chain" id="PRO_5028379886" description="Glutamate receptor" evidence="19">
    <location>
        <begin position="31"/>
        <end position="958"/>
    </location>
</feature>
<evidence type="ECO:0000256" key="3">
    <source>
        <dbReference type="ARBA" id="ARBA00011095"/>
    </source>
</evidence>
<dbReference type="Gene3D" id="3.40.190.10">
    <property type="entry name" value="Periplasmic binding protein-like II"/>
    <property type="match status" value="2"/>
</dbReference>
<dbReference type="InterPro" id="IPR001320">
    <property type="entry name" value="Iontro_rcpt_C"/>
</dbReference>
<dbReference type="InterPro" id="IPR019594">
    <property type="entry name" value="Glu/Gly-bd"/>
</dbReference>
<dbReference type="SMR" id="A0A6P5EJ74"/>
<dbReference type="InterPro" id="IPR044440">
    <property type="entry name" value="GABAb_receptor_plant_PBP1"/>
</dbReference>
<gene>
    <name evidence="23" type="primary">LOC109706853</name>
</gene>
<dbReference type="RefSeq" id="XP_020083454.1">
    <property type="nucleotide sequence ID" value="XM_020227865.1"/>
</dbReference>
<evidence type="ECO:0000256" key="5">
    <source>
        <dbReference type="ARBA" id="ARBA00022692"/>
    </source>
</evidence>
<dbReference type="FunFam" id="1.10.287.70:FF:000037">
    <property type="entry name" value="Glutamate receptor"/>
    <property type="match status" value="1"/>
</dbReference>
<evidence type="ECO:0000256" key="9">
    <source>
        <dbReference type="ARBA" id="ARBA00023136"/>
    </source>
</evidence>
<evidence type="ECO:0000256" key="1">
    <source>
        <dbReference type="ARBA" id="ARBA00004141"/>
    </source>
</evidence>
<keyword evidence="6 19" id="KW-0732">Signal</keyword>
<dbReference type="AlphaFoldDB" id="A0A6P5EJ74"/>
<evidence type="ECO:0000256" key="12">
    <source>
        <dbReference type="ARBA" id="ARBA00023286"/>
    </source>
</evidence>
<keyword evidence="9 15" id="KW-0472">Membrane</keyword>
<feature type="disulfide bond" evidence="16">
    <location>
        <begin position="751"/>
        <end position="807"/>
    </location>
</feature>
<dbReference type="InterPro" id="IPR015683">
    <property type="entry name" value="Ionotropic_Glu_rcpt"/>
</dbReference>
<comment type="subunit">
    <text evidence="3">May form heteromers.</text>
</comment>
<comment type="similarity">
    <text evidence="2 15">Belongs to the glutamate-gated ion channel (TC 1.A.10.1) family.</text>
</comment>
<evidence type="ECO:0000256" key="11">
    <source>
        <dbReference type="ARBA" id="ARBA00023180"/>
    </source>
</evidence>
<dbReference type="OrthoDB" id="5984008at2759"/>
<feature type="domain" description="Ionotropic glutamate receptor C-terminal" evidence="21">
    <location>
        <begin position="462"/>
        <end position="803"/>
    </location>
</feature>
<dbReference type="Pfam" id="PF00060">
    <property type="entry name" value="Lig_chan"/>
    <property type="match status" value="1"/>
</dbReference>
<dbReference type="FunFam" id="3.40.50.2300:FF:000188">
    <property type="entry name" value="Glutamate receptor"/>
    <property type="match status" value="1"/>
</dbReference>
<keyword evidence="10 15" id="KW-0675">Receptor</keyword>
<keyword evidence="7 18" id="KW-1133">Transmembrane helix</keyword>
<sequence length="958" mass="104785">MSFLEPSTLPLSFLSLIILSLFSIQQPSSASTQLLVPSALKVGLILDLNSLVGRIALTSIRIAVDDFYAAHPYSSTRLDLLVRDSNDVVTAASAAMELLTKHEVQAILGPQTSIESAFVAELGSKAHRPIVAFSATNPSVSHSYSPYFLRTAANDATQTAAIAALVSAYGWRRVVPVYEDTKYGSALVPYLVDALDSVGAAVPYRSAIPASASDDYVSAALYRLATQQTRVFIVHMRPDLAARLFARARDAGMMSAGYVWIITDGLTTLLGCDIDAATVAESMQGVLGLAPFVPKSARVNEFKRKWRRRFSEENPAADVPAAAATSNYALWAYDAAWAVAAAAERLGPVGPAYVGAGTGPTDIANLRVSSTGPELLKLLEETEFDGLGGKFRLVEGELNVTAFRVVNVIGESAREIGFWTPQHGLSRRLNRRGEGLAGVIWPGESTVEPKGWDRPTSGAVLRIAVPRPADPAYHRFRNVETDAATNRTTAGGFVIDVFEAAVRQLPYALRFEYVPADVGLYNTLVQQVANGSYDAAVADITITANRSHLVDFTLPYMASGVSMVVAVCDEQSNNFWVFIKPLKEDLWLVSAAFFVFTGVIVWSLEHRINDEFGGPPLNQLGTVFYFSLSTLVFTHKENMVSNLSKFVVVIWIFVVLILQSSYTASLTSMLTVRRLKPAFESFDDLKNSGKHVGYLQKSFVKEVLLNEGFDESRLVPFMSPQQYEEALLNGSVAAVVHETPYLKLVFLKKYCSNYTMVGQLTKTGGFGFAFPKGSPLVSDLSRAILNITESNEVSEIQRKWFSDESTCPSQDNSLSSNQLGFQSFAGLFLVTGTTSLCAFLLHLASFLYKNRYKLRNIASQNSFMPTLRLTAKLFDDKDLSAHTFKRARPKDESIKAEKRDTNGSSCEPNSASPLSMSNYTFEEARRTPSVEPASPIVLEIEPASPIVYEIEPTNPRIQ</sequence>
<evidence type="ECO:0000313" key="22">
    <source>
        <dbReference type="Proteomes" id="UP000515123"/>
    </source>
</evidence>
<feature type="signal peptide" evidence="19">
    <location>
        <begin position="1"/>
        <end position="30"/>
    </location>
</feature>
<keyword evidence="22" id="KW-1185">Reference proteome</keyword>
<reference evidence="23" key="2">
    <citation type="submission" date="2025-08" db="UniProtKB">
        <authorList>
            <consortium name="RefSeq"/>
        </authorList>
    </citation>
    <scope>IDENTIFICATION</scope>
    <source>
        <tissue evidence="23">Leaf</tissue>
    </source>
</reference>
<dbReference type="Gene3D" id="1.10.287.70">
    <property type="match status" value="1"/>
</dbReference>
<comment type="function">
    <text evidence="15">Glutamate-gated receptor that probably acts as non-selective cation channel.</text>
</comment>
<name>A0A6P5EJ74_ANACO</name>
<evidence type="ECO:0000256" key="18">
    <source>
        <dbReference type="SAM" id="Phobius"/>
    </source>
</evidence>
<evidence type="ECO:0000256" key="2">
    <source>
        <dbReference type="ARBA" id="ARBA00008685"/>
    </source>
</evidence>
<keyword evidence="4 15" id="KW-0813">Transport</keyword>
<comment type="subcellular location">
    <subcellularLocation>
        <location evidence="1">Membrane</location>
        <topology evidence="1">Multi-pass membrane protein</topology>
    </subcellularLocation>
</comment>